<keyword evidence="3" id="KW-1185">Reference proteome</keyword>
<gene>
    <name evidence="2" type="ORF">KAK06_11575</name>
</gene>
<name>A0A940YPC4_9BURK</name>
<comment type="caution">
    <text evidence="2">The sequence shown here is derived from an EMBL/GenBank/DDBJ whole genome shotgun (WGS) entry which is preliminary data.</text>
</comment>
<evidence type="ECO:0000313" key="2">
    <source>
        <dbReference type="EMBL" id="MBQ0959588.1"/>
    </source>
</evidence>
<dbReference type="InterPro" id="IPR006311">
    <property type="entry name" value="TAT_signal"/>
</dbReference>
<dbReference type="AlphaFoldDB" id="A0A940YPC4"/>
<dbReference type="RefSeq" id="WP_210802270.1">
    <property type="nucleotide sequence ID" value="NZ_JAGQDE010000009.1"/>
</dbReference>
<reference evidence="2" key="1">
    <citation type="submission" date="2021-04" db="EMBL/GenBank/DDBJ databases">
        <title>The genome sequence of Ideonella sp. 4Y11.</title>
        <authorList>
            <person name="Liu Y."/>
        </authorList>
    </citation>
    <scope>NUCLEOTIDE SEQUENCE</scope>
    <source>
        <strain evidence="2">4Y11</strain>
    </source>
</reference>
<feature type="chain" id="PRO_5036679787" evidence="1">
    <location>
        <begin position="29"/>
        <end position="180"/>
    </location>
</feature>
<dbReference type="PROSITE" id="PS51318">
    <property type="entry name" value="TAT"/>
    <property type="match status" value="1"/>
</dbReference>
<evidence type="ECO:0000256" key="1">
    <source>
        <dbReference type="SAM" id="SignalP"/>
    </source>
</evidence>
<keyword evidence="1" id="KW-0732">Signal</keyword>
<sequence>MRTPSLSRRQWLAVLALSAAALATPSQAADSFASAQQSFARAQQGDSAAVEAAAAQFARLSAASPTDPVLMAYAGASESMRATTTWMPWRKMRHAEDGLALLDKALSLAAAAGSAAGPSGAPAVLETRFVAASTFLALPSMFNRQERGRALLAQVQADPLFASAPAGFRQSVQQRAGVSR</sequence>
<accession>A0A940YPC4</accession>
<feature type="signal peptide" evidence="1">
    <location>
        <begin position="1"/>
        <end position="28"/>
    </location>
</feature>
<evidence type="ECO:0000313" key="3">
    <source>
        <dbReference type="Proteomes" id="UP000678374"/>
    </source>
</evidence>
<protein>
    <submittedName>
        <fullName evidence="2">Uncharacterized protein</fullName>
    </submittedName>
</protein>
<organism evidence="2 3">
    <name type="scientific">Ideonella aquatica</name>
    <dbReference type="NCBI Taxonomy" id="2824119"/>
    <lineage>
        <taxon>Bacteria</taxon>
        <taxon>Pseudomonadati</taxon>
        <taxon>Pseudomonadota</taxon>
        <taxon>Betaproteobacteria</taxon>
        <taxon>Burkholderiales</taxon>
        <taxon>Sphaerotilaceae</taxon>
        <taxon>Ideonella</taxon>
    </lineage>
</organism>
<proteinExistence type="predicted"/>
<dbReference type="EMBL" id="JAGQDE010000009">
    <property type="protein sequence ID" value="MBQ0959588.1"/>
    <property type="molecule type" value="Genomic_DNA"/>
</dbReference>
<dbReference type="Proteomes" id="UP000678374">
    <property type="component" value="Unassembled WGS sequence"/>
</dbReference>